<comment type="caution">
    <text evidence="2">The sequence shown here is derived from an EMBL/GenBank/DDBJ whole genome shotgun (WGS) entry which is preliminary data.</text>
</comment>
<evidence type="ECO:0000313" key="3">
    <source>
        <dbReference type="Proteomes" id="UP000765160"/>
    </source>
</evidence>
<evidence type="ECO:0000313" key="2">
    <source>
        <dbReference type="EMBL" id="NKE43658.1"/>
    </source>
</evidence>
<dbReference type="Proteomes" id="UP000765160">
    <property type="component" value="Unassembled WGS sequence"/>
</dbReference>
<reference evidence="2 3" key="1">
    <citation type="submission" date="2020-03" db="EMBL/GenBank/DDBJ databases">
        <title>Roseomonas selenitidurans sp. nov. isolated from soil.</title>
        <authorList>
            <person name="Liu H."/>
        </authorList>
    </citation>
    <scope>NUCLEOTIDE SEQUENCE [LARGE SCALE GENOMIC DNA]</scope>
    <source>
        <strain evidence="2 3">JCM 15073</strain>
    </source>
</reference>
<feature type="signal peptide" evidence="1">
    <location>
        <begin position="1"/>
        <end position="27"/>
    </location>
</feature>
<sequence>MSRMTLTALALGLALPLMPAAIPQAEAQGNVCRNRVFVDSVYQNGLGGNRYEYMVQVRNGTSAPVTLQLNFAGFGSTVTLFSPQLTGITLPAHGNQTIRFGNGTNGNINMGNVTVVYDGPATAARASVAATNCR</sequence>
<gene>
    <name evidence="2" type="ORF">HB662_02645</name>
</gene>
<keyword evidence="1" id="KW-0732">Signal</keyword>
<organism evidence="2 3">
    <name type="scientific">Falsiroseomonas frigidaquae</name>
    <dbReference type="NCBI Taxonomy" id="487318"/>
    <lineage>
        <taxon>Bacteria</taxon>
        <taxon>Pseudomonadati</taxon>
        <taxon>Pseudomonadota</taxon>
        <taxon>Alphaproteobacteria</taxon>
        <taxon>Acetobacterales</taxon>
        <taxon>Roseomonadaceae</taxon>
        <taxon>Falsiroseomonas</taxon>
    </lineage>
</organism>
<evidence type="ECO:0000256" key="1">
    <source>
        <dbReference type="SAM" id="SignalP"/>
    </source>
</evidence>
<proteinExistence type="predicted"/>
<protein>
    <submittedName>
        <fullName evidence="2">Uncharacterized protein</fullName>
    </submittedName>
</protein>
<dbReference type="RefSeq" id="WP_168046836.1">
    <property type="nucleotide sequence ID" value="NZ_JAATJR010000001.1"/>
</dbReference>
<feature type="chain" id="PRO_5046836089" evidence="1">
    <location>
        <begin position="28"/>
        <end position="134"/>
    </location>
</feature>
<keyword evidence="3" id="KW-1185">Reference proteome</keyword>
<accession>A0ABX1ETN1</accession>
<dbReference type="EMBL" id="JAAVTX010000001">
    <property type="protein sequence ID" value="NKE43658.1"/>
    <property type="molecule type" value="Genomic_DNA"/>
</dbReference>
<name>A0ABX1ETN1_9PROT</name>